<comment type="caution">
    <text evidence="1">The sequence shown here is derived from an EMBL/GenBank/DDBJ whole genome shotgun (WGS) entry which is preliminary data.</text>
</comment>
<accession>A0ACB8TBF0</accession>
<organism evidence="1 2">
    <name type="scientific">Artomyces pyxidatus</name>
    <dbReference type="NCBI Taxonomy" id="48021"/>
    <lineage>
        <taxon>Eukaryota</taxon>
        <taxon>Fungi</taxon>
        <taxon>Dikarya</taxon>
        <taxon>Basidiomycota</taxon>
        <taxon>Agaricomycotina</taxon>
        <taxon>Agaricomycetes</taxon>
        <taxon>Russulales</taxon>
        <taxon>Auriscalpiaceae</taxon>
        <taxon>Artomyces</taxon>
    </lineage>
</organism>
<protein>
    <submittedName>
        <fullName evidence="1">UAA transporter</fullName>
    </submittedName>
</protein>
<keyword evidence="2" id="KW-1185">Reference proteome</keyword>
<reference evidence="1" key="1">
    <citation type="submission" date="2021-03" db="EMBL/GenBank/DDBJ databases">
        <authorList>
            <consortium name="DOE Joint Genome Institute"/>
            <person name="Ahrendt S."/>
            <person name="Looney B.P."/>
            <person name="Miyauchi S."/>
            <person name="Morin E."/>
            <person name="Drula E."/>
            <person name="Courty P.E."/>
            <person name="Chicoki N."/>
            <person name="Fauchery L."/>
            <person name="Kohler A."/>
            <person name="Kuo A."/>
            <person name="Labutti K."/>
            <person name="Pangilinan J."/>
            <person name="Lipzen A."/>
            <person name="Riley R."/>
            <person name="Andreopoulos W."/>
            <person name="He G."/>
            <person name="Johnson J."/>
            <person name="Barry K.W."/>
            <person name="Grigoriev I.V."/>
            <person name="Nagy L."/>
            <person name="Hibbett D."/>
            <person name="Henrissat B."/>
            <person name="Matheny P.B."/>
            <person name="Labbe J."/>
            <person name="Martin F."/>
        </authorList>
    </citation>
    <scope>NUCLEOTIDE SEQUENCE</scope>
    <source>
        <strain evidence="1">HHB10654</strain>
    </source>
</reference>
<evidence type="ECO:0000313" key="2">
    <source>
        <dbReference type="Proteomes" id="UP000814140"/>
    </source>
</evidence>
<dbReference type="Proteomes" id="UP000814140">
    <property type="component" value="Unassembled WGS sequence"/>
</dbReference>
<proteinExistence type="predicted"/>
<name>A0ACB8TBF0_9AGAM</name>
<dbReference type="EMBL" id="MU277195">
    <property type="protein sequence ID" value="KAI0065642.1"/>
    <property type="molecule type" value="Genomic_DNA"/>
</dbReference>
<gene>
    <name evidence="1" type="ORF">BV25DRAFT_1822125</name>
</gene>
<evidence type="ECO:0000313" key="1">
    <source>
        <dbReference type="EMBL" id="KAI0065642.1"/>
    </source>
</evidence>
<sequence length="350" mass="38251">MSRRRTTTRAAAQHTASAVSEPAAGSVAGALIDYAFMVSLVFGGCCTNVWAYEELLRMEPRIGTALTFSQMLFITAQQLPSQLLWNPRKSWIPTLKPSQVPISQWLLQVLVFSSGSLLNNLVFAFSVPLTVQIVFRSAGLAVSMLFGRFLLGKRYSFRQMIAVSLVSLGVIIATLYRPSSPSRSSTGDLSRYAVGVTMLTASLVCTGILGILQERTYQKYGPCWQEGVFYTHALSLPMFIFMVPQVKHGLTSLSQPSATAFPLPYIVLALNLLSQLICVSGVNQLSSRMSSVSTQVVLTTRKAISLCFSVWWFGNGWNIPLGAGASMVFLGSFWYSMLSTSRKSTGSKKS</sequence>
<reference evidence="1" key="2">
    <citation type="journal article" date="2022" name="New Phytol.">
        <title>Evolutionary transition to the ectomycorrhizal habit in the genomes of a hyperdiverse lineage of mushroom-forming fungi.</title>
        <authorList>
            <person name="Looney B."/>
            <person name="Miyauchi S."/>
            <person name="Morin E."/>
            <person name="Drula E."/>
            <person name="Courty P.E."/>
            <person name="Kohler A."/>
            <person name="Kuo A."/>
            <person name="LaButti K."/>
            <person name="Pangilinan J."/>
            <person name="Lipzen A."/>
            <person name="Riley R."/>
            <person name="Andreopoulos W."/>
            <person name="He G."/>
            <person name="Johnson J."/>
            <person name="Nolan M."/>
            <person name="Tritt A."/>
            <person name="Barry K.W."/>
            <person name="Grigoriev I.V."/>
            <person name="Nagy L.G."/>
            <person name="Hibbett D."/>
            <person name="Henrissat B."/>
            <person name="Matheny P.B."/>
            <person name="Labbe J."/>
            <person name="Martin F.M."/>
        </authorList>
    </citation>
    <scope>NUCLEOTIDE SEQUENCE</scope>
    <source>
        <strain evidence="1">HHB10654</strain>
    </source>
</reference>